<keyword evidence="2" id="KW-1185">Reference proteome</keyword>
<dbReference type="PANTHER" id="PTHR37807">
    <property type="entry name" value="OS07G0160300 PROTEIN"/>
    <property type="match status" value="1"/>
</dbReference>
<evidence type="ECO:0008006" key="3">
    <source>
        <dbReference type="Google" id="ProtNLM"/>
    </source>
</evidence>
<comment type="caution">
    <text evidence="1">The sequence shown here is derived from an EMBL/GenBank/DDBJ whole genome shotgun (WGS) entry which is preliminary data.</text>
</comment>
<dbReference type="RefSeq" id="WP_132209662.1">
    <property type="nucleotide sequence ID" value="NZ_SLWN01000004.1"/>
</dbReference>
<evidence type="ECO:0000313" key="2">
    <source>
        <dbReference type="Proteomes" id="UP000294508"/>
    </source>
</evidence>
<sequence>MQRAVMVLIVGLPGAGKTTLARRLEEERPGIRFTPDEWMDPLFGVSEDGGRRWVLESQLFWGVAARALTLGVNVILDYGCWSETERDMFRNRAHELGARAEIVVLNPPLEVLWERLAARNAALPEGTFRISREELEEFNSKYHAPDAAELARWDHQVVMTDVQDDAGDLLRD</sequence>
<evidence type="ECO:0000313" key="1">
    <source>
        <dbReference type="EMBL" id="TCO32930.1"/>
    </source>
</evidence>
<reference evidence="1 2" key="1">
    <citation type="journal article" date="2015" name="Stand. Genomic Sci.">
        <title>Genomic Encyclopedia of Bacterial and Archaeal Type Strains, Phase III: the genomes of soil and plant-associated and newly described type strains.</title>
        <authorList>
            <person name="Whitman W.B."/>
            <person name="Woyke T."/>
            <person name="Klenk H.P."/>
            <person name="Zhou Y."/>
            <person name="Lilburn T.G."/>
            <person name="Beck B.J."/>
            <person name="De Vos P."/>
            <person name="Vandamme P."/>
            <person name="Eisen J.A."/>
            <person name="Garrity G."/>
            <person name="Hugenholtz P."/>
            <person name="Kyrpides N.C."/>
        </authorList>
    </citation>
    <scope>NUCLEOTIDE SEQUENCE [LARGE SCALE GENOMIC DNA]</scope>
    <source>
        <strain evidence="1 2">VKM Ac-2572</strain>
    </source>
</reference>
<dbReference type="InterPro" id="IPR027417">
    <property type="entry name" value="P-loop_NTPase"/>
</dbReference>
<dbReference type="AlphaFoldDB" id="A0A4V2S0J4"/>
<protein>
    <recommendedName>
        <fullName evidence="3">Kinase</fullName>
    </recommendedName>
</protein>
<dbReference type="SUPFAM" id="SSF52540">
    <property type="entry name" value="P-loop containing nucleoside triphosphate hydrolases"/>
    <property type="match status" value="1"/>
</dbReference>
<dbReference type="Gene3D" id="3.40.50.300">
    <property type="entry name" value="P-loop containing nucleotide triphosphate hydrolases"/>
    <property type="match status" value="1"/>
</dbReference>
<dbReference type="EMBL" id="SLWN01000004">
    <property type="protein sequence ID" value="TCO32930.1"/>
    <property type="molecule type" value="Genomic_DNA"/>
</dbReference>
<name>A0A4V2S0J4_9ACTN</name>
<dbReference type="Proteomes" id="UP000294508">
    <property type="component" value="Unassembled WGS sequence"/>
</dbReference>
<dbReference type="Pfam" id="PF13671">
    <property type="entry name" value="AAA_33"/>
    <property type="match status" value="1"/>
</dbReference>
<accession>A0A4V2S0J4</accession>
<organism evidence="1 2">
    <name type="scientific">Kribbella steppae</name>
    <dbReference type="NCBI Taxonomy" id="2512223"/>
    <lineage>
        <taxon>Bacteria</taxon>
        <taxon>Bacillati</taxon>
        <taxon>Actinomycetota</taxon>
        <taxon>Actinomycetes</taxon>
        <taxon>Propionibacteriales</taxon>
        <taxon>Kribbellaceae</taxon>
        <taxon>Kribbella</taxon>
    </lineage>
</organism>
<dbReference type="PRINTS" id="PR01100">
    <property type="entry name" value="SHIKIMTKNASE"/>
</dbReference>
<gene>
    <name evidence="1" type="ORF">EV652_104536</name>
</gene>
<dbReference type="PANTHER" id="PTHR37807:SF3">
    <property type="entry name" value="OS07G0160300 PROTEIN"/>
    <property type="match status" value="1"/>
</dbReference>
<dbReference type="OrthoDB" id="2639622at2"/>
<proteinExistence type="predicted"/>